<proteinExistence type="predicted"/>
<dbReference type="Proteomes" id="UP000515123">
    <property type="component" value="Linkage group 6"/>
</dbReference>
<gene>
    <name evidence="2" type="primary">LOC109712162</name>
</gene>
<dbReference type="InterPro" id="IPR004242">
    <property type="entry name" value="Transposase_21"/>
</dbReference>
<reference evidence="2" key="2">
    <citation type="submission" date="2025-08" db="UniProtKB">
        <authorList>
            <consortium name="RefSeq"/>
        </authorList>
    </citation>
    <scope>IDENTIFICATION</scope>
    <source>
        <tissue evidence="2">Leaf</tissue>
    </source>
</reference>
<reference evidence="1" key="1">
    <citation type="journal article" date="2015" name="Nat. Genet.">
        <title>The pineapple genome and the evolution of CAM photosynthesis.</title>
        <authorList>
            <person name="Ming R."/>
            <person name="VanBuren R."/>
            <person name="Wai C.M."/>
            <person name="Tang H."/>
            <person name="Schatz M.C."/>
            <person name="Bowers J.E."/>
            <person name="Lyons E."/>
            <person name="Wang M.L."/>
            <person name="Chen J."/>
            <person name="Biggers E."/>
            <person name="Zhang J."/>
            <person name="Huang L."/>
            <person name="Zhang L."/>
            <person name="Miao W."/>
            <person name="Zhang J."/>
            <person name="Ye Z."/>
            <person name="Miao C."/>
            <person name="Lin Z."/>
            <person name="Wang H."/>
            <person name="Zhou H."/>
            <person name="Yim W.C."/>
            <person name="Priest H.D."/>
            <person name="Zheng C."/>
            <person name="Woodhouse M."/>
            <person name="Edger P.P."/>
            <person name="Guyot R."/>
            <person name="Guo H.B."/>
            <person name="Guo H."/>
            <person name="Zheng G."/>
            <person name="Singh R."/>
            <person name="Sharma A."/>
            <person name="Min X."/>
            <person name="Zheng Y."/>
            <person name="Lee H."/>
            <person name="Gurtowski J."/>
            <person name="Sedlazeck F.J."/>
            <person name="Harkess A."/>
            <person name="McKain M.R."/>
            <person name="Liao Z."/>
            <person name="Fang J."/>
            <person name="Liu J."/>
            <person name="Zhang X."/>
            <person name="Zhang Q."/>
            <person name="Hu W."/>
            <person name="Qin Y."/>
            <person name="Wang K."/>
            <person name="Chen L.Y."/>
            <person name="Shirley N."/>
            <person name="Lin Y.R."/>
            <person name="Liu L.Y."/>
            <person name="Hernandez A.G."/>
            <person name="Wright C.L."/>
            <person name="Bulone V."/>
            <person name="Tuskan G.A."/>
            <person name="Heath K."/>
            <person name="Zee F."/>
            <person name="Moore P.H."/>
            <person name="Sunkar R."/>
            <person name="Leebens-Mack J.H."/>
            <person name="Mockler T."/>
            <person name="Bennetzen J.L."/>
            <person name="Freeling M."/>
            <person name="Sankoff D."/>
            <person name="Paterson A.H."/>
            <person name="Zhu X."/>
            <person name="Yang X."/>
            <person name="Smith J.A."/>
            <person name="Cushman J.C."/>
            <person name="Paull R.E."/>
            <person name="Yu Q."/>
        </authorList>
    </citation>
    <scope>NUCLEOTIDE SEQUENCE [LARGE SCALE GENOMIC DNA]</scope>
    <source>
        <strain evidence="1">cv. F153</strain>
    </source>
</reference>
<dbReference type="RefSeq" id="XP_020091175.1">
    <property type="nucleotide sequence ID" value="XM_020235586.1"/>
</dbReference>
<dbReference type="AlphaFoldDB" id="A0A6P5FCY7"/>
<dbReference type="OrthoDB" id="629391at2759"/>
<keyword evidence="1" id="KW-1185">Reference proteome</keyword>
<dbReference type="PANTHER" id="PTHR10775:SF182">
    <property type="entry name" value="TRANSPOSON, EN_SPM-LIKE, TRANSPOSASE-ASSOCIATED DOMAIN PROTEIN-RELATED"/>
    <property type="match status" value="1"/>
</dbReference>
<dbReference type="Pfam" id="PF02992">
    <property type="entry name" value="Transposase_21"/>
    <property type="match status" value="1"/>
</dbReference>
<protein>
    <submittedName>
        <fullName evidence="2">Uncharacterized protein LOC109712162</fullName>
    </submittedName>
</protein>
<name>A0A6P5FCY7_ANACO</name>
<dbReference type="GeneID" id="109712162"/>
<dbReference type="PANTHER" id="PTHR10775">
    <property type="entry name" value="OS08G0208400 PROTEIN"/>
    <property type="match status" value="1"/>
</dbReference>
<sequence length="423" mass="48659">MHDFDNTDVHDDMHGMLNEAFGIFHEPDEKIAQQEYMSNKEPNEEAKKFYKLVDDLEQELYPGCKKFSKLSFIVRLFHLKCLNGWTNSSFTALLTLIKEALPDGETLPNSFYEAKKIIDDLGLRYKKIDACPNDCQLYYKGTSTASSCNTCGASRWKTTDNNVKCDTSTSKKVGKKISAKVVWHFPLKPRLQRLFMSSKTASLMRWHHDGRTKDGIMRHPADSPAWKTFDFEHPEFSSELRNVRLGLASDGFNPFRTMSTAHSTWPVILIPYNLPPWLCMKQPFIFLSLLIPGPTAPGNNIDVYLEPLIDELKDLWLDGLNTYDASMKQNFQMRAALLWTISDFPGYANLSGWSTKGRLACPSCNVDTESRYLKHGRKFCYMGHRRYLETNHKFRRDKISFDGSQELRDAPVPLSDFMVLQQL</sequence>
<evidence type="ECO:0000313" key="1">
    <source>
        <dbReference type="Proteomes" id="UP000515123"/>
    </source>
</evidence>
<evidence type="ECO:0000313" key="2">
    <source>
        <dbReference type="RefSeq" id="XP_020091175.1"/>
    </source>
</evidence>
<accession>A0A6P5FCY7</accession>
<organism evidence="1 2">
    <name type="scientific">Ananas comosus</name>
    <name type="common">Pineapple</name>
    <name type="synonym">Ananas ananas</name>
    <dbReference type="NCBI Taxonomy" id="4615"/>
    <lineage>
        <taxon>Eukaryota</taxon>
        <taxon>Viridiplantae</taxon>
        <taxon>Streptophyta</taxon>
        <taxon>Embryophyta</taxon>
        <taxon>Tracheophyta</taxon>
        <taxon>Spermatophyta</taxon>
        <taxon>Magnoliopsida</taxon>
        <taxon>Liliopsida</taxon>
        <taxon>Poales</taxon>
        <taxon>Bromeliaceae</taxon>
        <taxon>Bromelioideae</taxon>
        <taxon>Ananas</taxon>
    </lineage>
</organism>